<reference evidence="1 2" key="1">
    <citation type="journal article" date="2024" name="Environ. Microbiol.">
        <title>Novel evolutionary insights on the interactions of the Holosporales (Alphaproteobacteria) with eukaryotic hosts from comparative genomics.</title>
        <authorList>
            <person name="Giovannini M."/>
            <person name="Petroni G."/>
            <person name="Castelli M."/>
        </authorList>
    </citation>
    <scope>NUCLEOTIDE SEQUENCE [LARGE SCALE GENOMIC DNA]</scope>
    <source>
        <strain evidence="1 2">US_Bl 15I1</strain>
    </source>
</reference>
<name>A0ABZ2C4Y7_9PROT</name>
<gene>
    <name evidence="1" type="ORF">Bealeia1_00691</name>
</gene>
<proteinExistence type="predicted"/>
<organism evidence="1 2">
    <name type="scientific">Candidatus Bealeia paramacronuclearis</name>
    <dbReference type="NCBI Taxonomy" id="1921001"/>
    <lineage>
        <taxon>Bacteria</taxon>
        <taxon>Pseudomonadati</taxon>
        <taxon>Pseudomonadota</taxon>
        <taxon>Alphaproteobacteria</taxon>
        <taxon>Holosporales</taxon>
        <taxon>Holosporaceae</taxon>
        <taxon>Candidatus Bealeia</taxon>
    </lineage>
</organism>
<sequence length="186" mass="20953">MEKLLTALAFGSFFLAPPALKSSSDAPILPPLGKASVYYSAPAENLDVIPTQESLDYTGLHFPHMARIVRFQFEAYPQQKRFQNIKTIVLDYGVKPPEKVPPSASQNPDAVVDTNWWFPKPQRYFLALKFYTTDPKNLKTPSFQITTLLPVKTSMGATEAFLFMVNEAFDELQNHLNENNILLDLG</sequence>
<evidence type="ECO:0000313" key="1">
    <source>
        <dbReference type="EMBL" id="WVX66512.1"/>
    </source>
</evidence>
<evidence type="ECO:0000313" key="2">
    <source>
        <dbReference type="Proteomes" id="UP001330434"/>
    </source>
</evidence>
<protein>
    <recommendedName>
        <fullName evidence="3">ABC-type transport auxiliary lipoprotein component domain-containing protein</fullName>
    </recommendedName>
</protein>
<keyword evidence="2" id="KW-1185">Reference proteome</keyword>
<accession>A0ABZ2C4Y7</accession>
<dbReference type="Proteomes" id="UP001330434">
    <property type="component" value="Chromosome"/>
</dbReference>
<dbReference type="EMBL" id="CP133270">
    <property type="protein sequence ID" value="WVX66512.1"/>
    <property type="molecule type" value="Genomic_DNA"/>
</dbReference>
<dbReference type="RefSeq" id="WP_331255370.1">
    <property type="nucleotide sequence ID" value="NZ_CP133270.1"/>
</dbReference>
<evidence type="ECO:0008006" key="3">
    <source>
        <dbReference type="Google" id="ProtNLM"/>
    </source>
</evidence>